<keyword evidence="2" id="KW-0472">Membrane</keyword>
<evidence type="ECO:0000256" key="1">
    <source>
        <dbReference type="SAM" id="MobiDB-lite"/>
    </source>
</evidence>
<feature type="signal peptide" evidence="3">
    <location>
        <begin position="1"/>
        <end position="22"/>
    </location>
</feature>
<reference evidence="4" key="1">
    <citation type="submission" date="2022-08" db="EMBL/GenBank/DDBJ databases">
        <authorList>
            <person name="Kallberg Y."/>
            <person name="Tangrot J."/>
            <person name="Rosling A."/>
        </authorList>
    </citation>
    <scope>NUCLEOTIDE SEQUENCE</scope>
    <source>
        <strain evidence="4">Wild A</strain>
    </source>
</reference>
<keyword evidence="3" id="KW-0732">Signal</keyword>
<feature type="transmembrane region" description="Helical" evidence="2">
    <location>
        <begin position="286"/>
        <end position="306"/>
    </location>
</feature>
<evidence type="ECO:0000313" key="4">
    <source>
        <dbReference type="EMBL" id="CAI2162313.1"/>
    </source>
</evidence>
<keyword evidence="2" id="KW-0812">Transmembrane</keyword>
<feature type="compositionally biased region" description="Polar residues" evidence="1">
    <location>
        <begin position="142"/>
        <end position="151"/>
    </location>
</feature>
<gene>
    <name evidence="4" type="ORF">FWILDA_LOCUS494</name>
</gene>
<dbReference type="AlphaFoldDB" id="A0A9W4SA34"/>
<dbReference type="Proteomes" id="UP001153678">
    <property type="component" value="Unassembled WGS sequence"/>
</dbReference>
<sequence>MRSSNVFYVLVLILSFIKKSYPMLKLYNKYDEEFASFRNVDLPVTNSYTQVTGNLFIASFQNNQMKQDPCIIREIPNEVDILVIPFLQALNLGCKSYANILQSNSWTNTSNSISNYDEADNKDSSPIIGQTTDTATIIPPTLNDTTSVTNDQEQHQISPSSIPTISNSNAYSNDEIQKSELVNNTPKLVIFSSSHNGIPGIKEQYKGDIKILRTATLIITLINCDDIDDLIKIANEVTYVKVTANEGPWIEFMKSSFVLLELDPGDIYQDKLEINTKVIFYCLKRYLVEGSYTILYMSWVIVAGNICKEKMYKPLLFIETSKLFKAVPPISVSTFTLCFILRLVYKDKSMLPSIIILLKVLFIIESIALGLIGLGFLVFGILIIFALRRIRSIQIKILLMTFFIVFSIAIYIRSNNLEFLVITVKNFQVDQFACSIISIFTCIIMIFTLEDNYIGRYLPSNVEVHQDVTEMNIIEEGSDQDRIIDN</sequence>
<feature type="transmembrane region" description="Helical" evidence="2">
    <location>
        <begin position="393"/>
        <end position="412"/>
    </location>
</feature>
<organism evidence="4 5">
    <name type="scientific">Funneliformis geosporum</name>
    <dbReference type="NCBI Taxonomy" id="1117311"/>
    <lineage>
        <taxon>Eukaryota</taxon>
        <taxon>Fungi</taxon>
        <taxon>Fungi incertae sedis</taxon>
        <taxon>Mucoromycota</taxon>
        <taxon>Glomeromycotina</taxon>
        <taxon>Glomeromycetes</taxon>
        <taxon>Glomerales</taxon>
        <taxon>Glomeraceae</taxon>
        <taxon>Funneliformis</taxon>
    </lineage>
</organism>
<name>A0A9W4SA34_9GLOM</name>
<protein>
    <submittedName>
        <fullName evidence="4">6588_t:CDS:1</fullName>
    </submittedName>
</protein>
<dbReference type="OrthoDB" id="2381406at2759"/>
<dbReference type="EMBL" id="CAMKVN010000032">
    <property type="protein sequence ID" value="CAI2162313.1"/>
    <property type="molecule type" value="Genomic_DNA"/>
</dbReference>
<accession>A0A9W4SA34</accession>
<feature type="compositionally biased region" description="Low complexity" evidence="1">
    <location>
        <begin position="157"/>
        <end position="169"/>
    </location>
</feature>
<feature type="chain" id="PRO_5040776363" evidence="3">
    <location>
        <begin position="23"/>
        <end position="486"/>
    </location>
</feature>
<evidence type="ECO:0000256" key="3">
    <source>
        <dbReference type="SAM" id="SignalP"/>
    </source>
</evidence>
<evidence type="ECO:0000256" key="2">
    <source>
        <dbReference type="SAM" id="Phobius"/>
    </source>
</evidence>
<keyword evidence="5" id="KW-1185">Reference proteome</keyword>
<comment type="caution">
    <text evidence="4">The sequence shown here is derived from an EMBL/GenBank/DDBJ whole genome shotgun (WGS) entry which is preliminary data.</text>
</comment>
<proteinExistence type="predicted"/>
<feature type="transmembrane region" description="Helical" evidence="2">
    <location>
        <begin position="432"/>
        <end position="449"/>
    </location>
</feature>
<evidence type="ECO:0000313" key="5">
    <source>
        <dbReference type="Proteomes" id="UP001153678"/>
    </source>
</evidence>
<feature type="transmembrane region" description="Helical" evidence="2">
    <location>
        <begin position="326"/>
        <end position="345"/>
    </location>
</feature>
<keyword evidence="2" id="KW-1133">Transmembrane helix</keyword>
<feature type="region of interest" description="Disordered" evidence="1">
    <location>
        <begin position="118"/>
        <end position="169"/>
    </location>
</feature>
<feature type="transmembrane region" description="Helical" evidence="2">
    <location>
        <begin position="357"/>
        <end position="387"/>
    </location>
</feature>